<proteinExistence type="predicted"/>
<dbReference type="InterPro" id="IPR009476">
    <property type="entry name" value="DUF1097"/>
</dbReference>
<sequence length="167" mass="16913">MTRTIAPNFRFHAVSFVVAAVAGLSTFGTIAVMLPASAMFLGWVAFNMAPSMREGLANLGCFLIGLVFGIGTAIAIGWLTPSLGAGATPVAVSGIVVLVLSLRNLAPLNNPLAYFLGLTSFFYSGFAPTGTTYAILASAGVIGAASCAAATLLQTLVDPTAAPEAAR</sequence>
<reference evidence="2" key="1">
    <citation type="submission" date="2023-04" db="EMBL/GenBank/DDBJ databases">
        <title>Sphingomonas sp. MAHUQ-71 isolated from rice field.</title>
        <authorList>
            <person name="Huq M.A."/>
        </authorList>
    </citation>
    <scope>NUCLEOTIDE SEQUENCE</scope>
    <source>
        <strain evidence="2">MAHUQ-71</strain>
    </source>
</reference>
<evidence type="ECO:0000256" key="1">
    <source>
        <dbReference type="SAM" id="Phobius"/>
    </source>
</evidence>
<gene>
    <name evidence="2" type="ORF">QGN17_05220</name>
</gene>
<dbReference type="Proteomes" id="UP001160625">
    <property type="component" value="Unassembled WGS sequence"/>
</dbReference>
<name>A0ABT6MYJ3_9SPHN</name>
<evidence type="ECO:0000313" key="2">
    <source>
        <dbReference type="EMBL" id="MDH7638123.1"/>
    </source>
</evidence>
<keyword evidence="1" id="KW-0812">Transmembrane</keyword>
<dbReference type="RefSeq" id="WP_281043442.1">
    <property type="nucleotide sequence ID" value="NZ_JARYGZ010000001.1"/>
</dbReference>
<keyword evidence="1" id="KW-0472">Membrane</keyword>
<comment type="caution">
    <text evidence="2">The sequence shown here is derived from an EMBL/GenBank/DDBJ whole genome shotgun (WGS) entry which is preliminary data.</text>
</comment>
<accession>A0ABT6MYJ3</accession>
<dbReference type="EMBL" id="JARYGZ010000001">
    <property type="protein sequence ID" value="MDH7638123.1"/>
    <property type="molecule type" value="Genomic_DNA"/>
</dbReference>
<protein>
    <submittedName>
        <fullName evidence="2">DUF1097 domain-containing protein</fullName>
    </submittedName>
</protein>
<evidence type="ECO:0000313" key="3">
    <source>
        <dbReference type="Proteomes" id="UP001160625"/>
    </source>
</evidence>
<organism evidence="2 3">
    <name type="scientific">Sphingomonas oryzagri</name>
    <dbReference type="NCBI Taxonomy" id="3042314"/>
    <lineage>
        <taxon>Bacteria</taxon>
        <taxon>Pseudomonadati</taxon>
        <taxon>Pseudomonadota</taxon>
        <taxon>Alphaproteobacteria</taxon>
        <taxon>Sphingomonadales</taxon>
        <taxon>Sphingomonadaceae</taxon>
        <taxon>Sphingomonas</taxon>
    </lineage>
</organism>
<keyword evidence="3" id="KW-1185">Reference proteome</keyword>
<keyword evidence="1" id="KW-1133">Transmembrane helix</keyword>
<dbReference type="Pfam" id="PF06496">
    <property type="entry name" value="DUF1097"/>
    <property type="match status" value="1"/>
</dbReference>
<feature type="transmembrane region" description="Helical" evidence="1">
    <location>
        <begin position="16"/>
        <end position="44"/>
    </location>
</feature>
<feature type="transmembrane region" description="Helical" evidence="1">
    <location>
        <begin position="85"/>
        <end position="105"/>
    </location>
</feature>
<feature type="transmembrane region" description="Helical" evidence="1">
    <location>
        <begin position="56"/>
        <end position="79"/>
    </location>
</feature>